<comment type="caution">
    <text evidence="1">The sequence shown here is derived from an EMBL/GenBank/DDBJ whole genome shotgun (WGS) entry which is preliminary data.</text>
</comment>
<keyword evidence="2" id="KW-1185">Reference proteome</keyword>
<dbReference type="Proteomes" id="UP000324222">
    <property type="component" value="Unassembled WGS sequence"/>
</dbReference>
<reference evidence="1 2" key="1">
    <citation type="submission" date="2019-05" db="EMBL/GenBank/DDBJ databases">
        <title>Another draft genome of Portunus trituberculatus and its Hox gene families provides insights of decapod evolution.</title>
        <authorList>
            <person name="Jeong J.-H."/>
            <person name="Song I."/>
            <person name="Kim S."/>
            <person name="Choi T."/>
            <person name="Kim D."/>
            <person name="Ryu S."/>
            <person name="Kim W."/>
        </authorList>
    </citation>
    <scope>NUCLEOTIDE SEQUENCE [LARGE SCALE GENOMIC DNA]</scope>
    <source>
        <tissue evidence="1">Muscle</tissue>
    </source>
</reference>
<name>A0A5B7H454_PORTR</name>
<proteinExistence type="predicted"/>
<organism evidence="1 2">
    <name type="scientific">Portunus trituberculatus</name>
    <name type="common">Swimming crab</name>
    <name type="synonym">Neptunus trituberculatus</name>
    <dbReference type="NCBI Taxonomy" id="210409"/>
    <lineage>
        <taxon>Eukaryota</taxon>
        <taxon>Metazoa</taxon>
        <taxon>Ecdysozoa</taxon>
        <taxon>Arthropoda</taxon>
        <taxon>Crustacea</taxon>
        <taxon>Multicrustacea</taxon>
        <taxon>Malacostraca</taxon>
        <taxon>Eumalacostraca</taxon>
        <taxon>Eucarida</taxon>
        <taxon>Decapoda</taxon>
        <taxon>Pleocyemata</taxon>
        <taxon>Brachyura</taxon>
        <taxon>Eubrachyura</taxon>
        <taxon>Portunoidea</taxon>
        <taxon>Portunidae</taxon>
        <taxon>Portuninae</taxon>
        <taxon>Portunus</taxon>
    </lineage>
</organism>
<accession>A0A5B7H454</accession>
<protein>
    <submittedName>
        <fullName evidence="1">Uncharacterized protein</fullName>
    </submittedName>
</protein>
<sequence>MPKAPGCCIPLMIRSETSPRVAWEPVCPVRGNRDLWWGMVPSGCGHLYPARDRRGRGQPRGYEDG</sequence>
<evidence type="ECO:0000313" key="2">
    <source>
        <dbReference type="Proteomes" id="UP000324222"/>
    </source>
</evidence>
<evidence type="ECO:0000313" key="1">
    <source>
        <dbReference type="EMBL" id="MPC64676.1"/>
    </source>
</evidence>
<dbReference type="AlphaFoldDB" id="A0A5B7H454"/>
<gene>
    <name evidence="1" type="ORF">E2C01_058796</name>
</gene>
<dbReference type="EMBL" id="VSRR010022410">
    <property type="protein sequence ID" value="MPC64676.1"/>
    <property type="molecule type" value="Genomic_DNA"/>
</dbReference>